<sequence length="515" mass="53096">MIGQAGMVTAGALFLEVLPPSVARAPSVSAHAAPDTATAPASVVLTLSALAAPEPSPTYAFPPASTPVWQTPSQDAISSIMASRYTAASLSGRFDGLGKSLLDRFATDGSDFSQSVRLSGPLAAPGNGAQATTTLSIRTAGGKSVVLDMTTEDGSLAVGIHGSAALDDAERAAVGKLADAFQKALDGAVSTPPRVDLEGLTGFDTAVLSSVDVTVRSAQAGHTPTNLVFHADAATRSLTLSGESGTIDMTVDVGATAILGNRAQRAEALAGYLRQFDAAAVRGQGDRTFMAMFKSAFGQLTAPPDGSSSGLVPMAGALSAVQASVLTGLPDFHASIVQAASAPNPLKPSEKDGFAYSVSQETRIGGNGALDRSISQNVHSQLSASYHSPLSADSALMLTLDPKSQNYVYTHVEDVADSQTDIAYDKGRLAKASITRSASQTTERSRYVMARLVEQTTVPRRASETRDLLALLRPLDDEASPPTRQKQASRDQALAAVHATVGLEADPSRLHGVKA</sequence>
<dbReference type="EMBL" id="JAAQQR010000001">
    <property type="protein sequence ID" value="NID03412.1"/>
    <property type="molecule type" value="Genomic_DNA"/>
</dbReference>
<dbReference type="Proteomes" id="UP001429601">
    <property type="component" value="Unassembled WGS sequence"/>
</dbReference>
<comment type="caution">
    <text evidence="2">The sequence shown here is derived from an EMBL/GenBank/DDBJ whole genome shotgun (WGS) entry which is preliminary data.</text>
</comment>
<evidence type="ECO:0000256" key="1">
    <source>
        <dbReference type="SAM" id="MobiDB-lite"/>
    </source>
</evidence>
<reference evidence="2 3" key="1">
    <citation type="journal article" date="2011" name="Curr. Microbiol.">
        <title>Luteibacter jiangsuensis sp. nov.: a methamidophos-degrading bacterium isolated from a methamidophos-manufacturing factory.</title>
        <authorList>
            <person name="Wang L."/>
            <person name="Wang G.L."/>
            <person name="Li S.P."/>
            <person name="Jiang J.D."/>
        </authorList>
    </citation>
    <scope>NUCLEOTIDE SEQUENCE [LARGE SCALE GENOMIC DNA]</scope>
    <source>
        <strain evidence="2 3">CGMCC 1.10133</strain>
    </source>
</reference>
<gene>
    <name evidence="2" type="ORF">HBF26_00825</name>
</gene>
<dbReference type="RefSeq" id="WP_167122131.1">
    <property type="nucleotide sequence ID" value="NZ_JAAQQR010000001.1"/>
</dbReference>
<proteinExistence type="predicted"/>
<evidence type="ECO:0000313" key="2">
    <source>
        <dbReference type="EMBL" id="NID03412.1"/>
    </source>
</evidence>
<name>A0ABX0PYR2_9GAMM</name>
<evidence type="ECO:0000313" key="3">
    <source>
        <dbReference type="Proteomes" id="UP001429601"/>
    </source>
</evidence>
<organism evidence="2 3">
    <name type="scientific">Luteibacter jiangsuensis</name>
    <dbReference type="NCBI Taxonomy" id="637577"/>
    <lineage>
        <taxon>Bacteria</taxon>
        <taxon>Pseudomonadati</taxon>
        <taxon>Pseudomonadota</taxon>
        <taxon>Gammaproteobacteria</taxon>
        <taxon>Lysobacterales</taxon>
        <taxon>Rhodanobacteraceae</taxon>
        <taxon>Luteibacter</taxon>
    </lineage>
</organism>
<protein>
    <submittedName>
        <fullName evidence="2">Lactate dehydrogenase</fullName>
    </submittedName>
</protein>
<accession>A0ABX0PYR2</accession>
<feature type="region of interest" description="Disordered" evidence="1">
    <location>
        <begin position="474"/>
        <end position="493"/>
    </location>
</feature>
<keyword evidence="3" id="KW-1185">Reference proteome</keyword>